<comment type="caution">
    <text evidence="1">The sequence shown here is derived from an EMBL/GenBank/DDBJ whole genome shotgun (WGS) entry which is preliminary data.</text>
</comment>
<dbReference type="Proteomes" id="UP001139031">
    <property type="component" value="Unassembled WGS sequence"/>
</dbReference>
<evidence type="ECO:0000313" key="2">
    <source>
        <dbReference type="Proteomes" id="UP001139031"/>
    </source>
</evidence>
<proteinExistence type="predicted"/>
<keyword evidence="2" id="KW-1185">Reference proteome</keyword>
<gene>
    <name evidence="1" type="ORF">K7C98_09100</name>
</gene>
<protein>
    <submittedName>
        <fullName evidence="1">Uncharacterized protein</fullName>
    </submittedName>
</protein>
<name>A0ABS7TMI1_9BACT</name>
<organism evidence="1 2">
    <name type="scientific">Nannocystis pusilla</name>
    <dbReference type="NCBI Taxonomy" id="889268"/>
    <lineage>
        <taxon>Bacteria</taxon>
        <taxon>Pseudomonadati</taxon>
        <taxon>Myxococcota</taxon>
        <taxon>Polyangia</taxon>
        <taxon>Nannocystales</taxon>
        <taxon>Nannocystaceae</taxon>
        <taxon>Nannocystis</taxon>
    </lineage>
</organism>
<accession>A0ABS7TMI1</accession>
<reference evidence="1" key="1">
    <citation type="submission" date="2021-08" db="EMBL/GenBank/DDBJ databases">
        <authorList>
            <person name="Stevens D.C."/>
        </authorList>
    </citation>
    <scope>NUCLEOTIDE SEQUENCE</scope>
    <source>
        <strain evidence="1">DSM 53165</strain>
    </source>
</reference>
<dbReference type="EMBL" id="JAIRAU010000005">
    <property type="protein sequence ID" value="MBZ5709415.1"/>
    <property type="molecule type" value="Genomic_DNA"/>
</dbReference>
<dbReference type="RefSeq" id="WP_224191185.1">
    <property type="nucleotide sequence ID" value="NZ_JAIRAU010000005.1"/>
</dbReference>
<evidence type="ECO:0000313" key="1">
    <source>
        <dbReference type="EMBL" id="MBZ5709415.1"/>
    </source>
</evidence>
<sequence>MSSIGSCHQGSLLGTVALVKYPHTTAYLAEIAKVEPATILEWRTIGLFHGIATTKQGGDRKGVRRLWQPEAADRVREIVRLKADGYDREALIKHFAAAPAATPERGED</sequence>